<evidence type="ECO:0000256" key="1">
    <source>
        <dbReference type="ARBA" id="ARBA00004889"/>
    </source>
</evidence>
<evidence type="ECO:0000256" key="5">
    <source>
        <dbReference type="ARBA" id="ARBA00022975"/>
    </source>
</evidence>
<dbReference type="InterPro" id="IPR000836">
    <property type="entry name" value="PRTase_dom"/>
</dbReference>
<comment type="catalytic activity">
    <reaction evidence="6">
        <text>orotidine 5'-phosphate + diphosphate = orotate + 5-phospho-alpha-D-ribose 1-diphosphate</text>
        <dbReference type="Rhea" id="RHEA:10380"/>
        <dbReference type="ChEBI" id="CHEBI:30839"/>
        <dbReference type="ChEBI" id="CHEBI:33019"/>
        <dbReference type="ChEBI" id="CHEBI:57538"/>
        <dbReference type="ChEBI" id="CHEBI:58017"/>
        <dbReference type="EC" id="2.4.2.10"/>
    </reaction>
</comment>
<protein>
    <recommendedName>
        <fullName evidence="2 6">Orotate phosphoribosyltransferase</fullName>
        <shortName evidence="6">OPRT</shortName>
        <shortName evidence="6">OPRTase</shortName>
        <ecNumber evidence="2 6">2.4.2.10</ecNumber>
    </recommendedName>
</protein>
<keyword evidence="5 6" id="KW-0665">Pyrimidine biosynthesis</keyword>
<feature type="binding site" evidence="6">
    <location>
        <position position="89"/>
    </location>
    <ligand>
        <name>5-phospho-alpha-D-ribose 1-diphosphate</name>
        <dbReference type="ChEBI" id="CHEBI:58017"/>
        <note>ligand shared between dimeric partners</note>
    </ligand>
</feature>
<dbReference type="InterPro" id="IPR023031">
    <property type="entry name" value="OPRT"/>
</dbReference>
<evidence type="ECO:0000313" key="9">
    <source>
        <dbReference type="Proteomes" id="UP000035425"/>
    </source>
</evidence>
<dbReference type="NCBIfam" id="TIGR00336">
    <property type="entry name" value="pyrE"/>
    <property type="match status" value="1"/>
</dbReference>
<proteinExistence type="inferred from homology"/>
<evidence type="ECO:0000259" key="7">
    <source>
        <dbReference type="Pfam" id="PF00156"/>
    </source>
</evidence>
<keyword evidence="3 6" id="KW-0328">Glycosyltransferase</keyword>
<dbReference type="Proteomes" id="UP000035425">
    <property type="component" value="Unassembled WGS sequence"/>
</dbReference>
<dbReference type="InterPro" id="IPR029057">
    <property type="entry name" value="PRTase-like"/>
</dbReference>
<comment type="similarity">
    <text evidence="6">Belongs to the purine/pyrimidine phosphoribosyltransferase family. PyrE subfamily.</text>
</comment>
<sequence length="175" mass="18441">MGDTGTLAARVRAASHLTGQFRLRSGRTSGEYFDKYLFEADPVLLADVVDAMRPLLPAATDVLAGLELGGIPLVTLLSQRTGLPARFVRKKAKEYGTCRTAEGGDVAGLRVVLVEDVVTSGGAVVEAARVLREQGALVEDVLCVIDRQEGGRDGLAALGLTLRPVLTRAELDAVA</sequence>
<gene>
    <name evidence="6" type="primary">pyrE</name>
    <name evidence="8" type="ORF">FrCorBMG51_02780</name>
</gene>
<dbReference type="PANTHER" id="PTHR19278:SF9">
    <property type="entry name" value="URIDINE 5'-MONOPHOSPHATE SYNTHASE"/>
    <property type="match status" value="1"/>
</dbReference>
<dbReference type="HAMAP" id="MF_01208">
    <property type="entry name" value="PyrE"/>
    <property type="match status" value="1"/>
</dbReference>
<comment type="cofactor">
    <cofactor evidence="6">
        <name>Mg(2+)</name>
        <dbReference type="ChEBI" id="CHEBI:18420"/>
    </cofactor>
</comment>
<feature type="binding site" description="in other chain" evidence="6">
    <location>
        <position position="90"/>
    </location>
    <ligand>
        <name>5-phospho-alpha-D-ribose 1-diphosphate</name>
        <dbReference type="ChEBI" id="CHEBI:58017"/>
        <note>ligand shared between dimeric partners</note>
    </ligand>
</feature>
<dbReference type="Gene3D" id="3.40.50.2020">
    <property type="match status" value="1"/>
</dbReference>
<name>A0ABR5F7B0_9ACTN</name>
<dbReference type="RefSeq" id="WP_013875136.1">
    <property type="nucleotide sequence ID" value="NZ_JWIO01000003.1"/>
</dbReference>
<feature type="binding site" evidence="6">
    <location>
        <position position="93"/>
    </location>
    <ligand>
        <name>5-phospho-alpha-D-ribose 1-diphosphate</name>
        <dbReference type="ChEBI" id="CHEBI:58017"/>
        <note>ligand shared between dimeric partners</note>
    </ligand>
</feature>
<accession>A0ABR5F7B0</accession>
<comment type="caution">
    <text evidence="8">The sequence shown here is derived from an EMBL/GenBank/DDBJ whole genome shotgun (WGS) entry which is preliminary data.</text>
</comment>
<feature type="domain" description="Phosphoribosyltransferase" evidence="7">
    <location>
        <begin position="59"/>
        <end position="150"/>
    </location>
</feature>
<comment type="function">
    <text evidence="6">Catalyzes the transfer of a ribosyl phosphate group from 5-phosphoribose 1-diphosphate to orotate, leading to the formation of orotidine monophosphate (OMP).</text>
</comment>
<feature type="binding site" description="in other chain" evidence="6">
    <location>
        <position position="24"/>
    </location>
    <ligand>
        <name>5-phospho-alpha-D-ribose 1-diphosphate</name>
        <dbReference type="ChEBI" id="CHEBI:58017"/>
        <note>ligand shared between dimeric partners</note>
    </ligand>
</feature>
<keyword evidence="6" id="KW-0460">Magnesium</keyword>
<dbReference type="InterPro" id="IPR004467">
    <property type="entry name" value="Or_phspho_trans_dom"/>
</dbReference>
<feature type="binding site" description="in other chain" evidence="6">
    <location>
        <begin position="115"/>
        <end position="123"/>
    </location>
    <ligand>
        <name>5-phospho-alpha-D-ribose 1-diphosphate</name>
        <dbReference type="ChEBI" id="CHEBI:58017"/>
        <note>ligand shared between dimeric partners</note>
    </ligand>
</feature>
<keyword evidence="4 6" id="KW-0808">Transferase</keyword>
<dbReference type="EC" id="2.4.2.10" evidence="2 6"/>
<comment type="caution">
    <text evidence="6">Lacks conserved residue(s) required for the propagation of feature annotation.</text>
</comment>
<dbReference type="SUPFAM" id="SSF53271">
    <property type="entry name" value="PRTase-like"/>
    <property type="match status" value="1"/>
</dbReference>
<keyword evidence="9" id="KW-1185">Reference proteome</keyword>
<organism evidence="8 9">
    <name type="scientific">Protofrankia coriariae</name>
    <dbReference type="NCBI Taxonomy" id="1562887"/>
    <lineage>
        <taxon>Bacteria</taxon>
        <taxon>Bacillati</taxon>
        <taxon>Actinomycetota</taxon>
        <taxon>Actinomycetes</taxon>
        <taxon>Frankiales</taxon>
        <taxon>Frankiaceae</taxon>
        <taxon>Protofrankia</taxon>
    </lineage>
</organism>
<evidence type="ECO:0000256" key="3">
    <source>
        <dbReference type="ARBA" id="ARBA00022676"/>
    </source>
</evidence>
<dbReference type="Pfam" id="PF00156">
    <property type="entry name" value="Pribosyltran"/>
    <property type="match status" value="1"/>
</dbReference>
<dbReference type="EMBL" id="JWIO01000003">
    <property type="protein sequence ID" value="KLL12623.1"/>
    <property type="molecule type" value="Genomic_DNA"/>
</dbReference>
<reference evidence="8 9" key="1">
    <citation type="submission" date="2014-12" db="EMBL/GenBank/DDBJ databases">
        <title>Frankia sp. BMG5.1 draft genome.</title>
        <authorList>
            <person name="Gtari M."/>
            <person name="Ghodhbane-Gtari F."/>
            <person name="Nouioui I."/>
            <person name="Ktari A."/>
            <person name="Hezbri K."/>
            <person name="Mimouni W."/>
            <person name="Sbissi I."/>
            <person name="Ayari A."/>
            <person name="Yamanaka T."/>
            <person name="Normand P."/>
            <person name="Tisa L.S."/>
            <person name="Boudabous A."/>
        </authorList>
    </citation>
    <scope>NUCLEOTIDE SEQUENCE [LARGE SCALE GENOMIC DNA]</scope>
    <source>
        <strain evidence="8 9">BMG5.1</strain>
    </source>
</reference>
<dbReference type="GO" id="GO:0016757">
    <property type="term" value="F:glycosyltransferase activity"/>
    <property type="evidence" value="ECO:0007669"/>
    <property type="project" value="UniProtKB-KW"/>
</dbReference>
<evidence type="ECO:0000256" key="2">
    <source>
        <dbReference type="ARBA" id="ARBA00011971"/>
    </source>
</evidence>
<dbReference type="CDD" id="cd06223">
    <property type="entry name" value="PRTases_typeI"/>
    <property type="match status" value="1"/>
</dbReference>
<comment type="pathway">
    <text evidence="1 6">Pyrimidine metabolism; UMP biosynthesis via de novo pathway; UMP from orotate: step 1/2.</text>
</comment>
<evidence type="ECO:0000256" key="4">
    <source>
        <dbReference type="ARBA" id="ARBA00022679"/>
    </source>
</evidence>
<comment type="subunit">
    <text evidence="6">Homodimer.</text>
</comment>
<feature type="binding site" evidence="6">
    <location>
        <position position="147"/>
    </location>
    <ligand>
        <name>orotate</name>
        <dbReference type="ChEBI" id="CHEBI:30839"/>
    </ligand>
</feature>
<feature type="binding site" evidence="6">
    <location>
        <position position="119"/>
    </location>
    <ligand>
        <name>orotate</name>
        <dbReference type="ChEBI" id="CHEBI:30839"/>
    </ligand>
</feature>
<dbReference type="PANTHER" id="PTHR19278">
    <property type="entry name" value="OROTATE PHOSPHORIBOSYLTRANSFERASE"/>
    <property type="match status" value="1"/>
</dbReference>
<evidence type="ECO:0000256" key="6">
    <source>
        <dbReference type="HAMAP-Rule" id="MF_01208"/>
    </source>
</evidence>
<evidence type="ECO:0000313" key="8">
    <source>
        <dbReference type="EMBL" id="KLL12623.1"/>
    </source>
</evidence>